<sequence>MLDQLKHVMSRPLTGNAPAEKNFSMSPQSKLEKADPSTAFQRSGWALLAVLLDFVINMVRVKVRVFTFPSDPRKQNSYIVGTIEGGLLPVVGTLNLDDKEVTTATFTQLRVRIELLQVKDVIRRSAMFQEVLALIATSPNPHNWPPNAMQTYWFGHFTDESESIPHVIAAADEDCPISQFLNMTTSKQTGDLILVPQTQLGPVCEQCCEGCALCPPIQSSNNQ</sequence>
<evidence type="ECO:0000313" key="2">
    <source>
        <dbReference type="EMBL" id="KAG6975735.1"/>
    </source>
</evidence>
<dbReference type="EMBL" id="JAENGY010000052">
    <property type="protein sequence ID" value="KAG6975735.1"/>
    <property type="molecule type" value="Genomic_DNA"/>
</dbReference>
<proteinExistence type="predicted"/>
<comment type="caution">
    <text evidence="2">The sequence shown here is derived from an EMBL/GenBank/DDBJ whole genome shotgun (WGS) entry which is preliminary data.</text>
</comment>
<organism evidence="2 3">
    <name type="scientific">Phytophthora aleatoria</name>
    <dbReference type="NCBI Taxonomy" id="2496075"/>
    <lineage>
        <taxon>Eukaryota</taxon>
        <taxon>Sar</taxon>
        <taxon>Stramenopiles</taxon>
        <taxon>Oomycota</taxon>
        <taxon>Peronosporomycetes</taxon>
        <taxon>Peronosporales</taxon>
        <taxon>Peronosporaceae</taxon>
        <taxon>Phytophthora</taxon>
    </lineage>
</organism>
<name>A0A8J5J606_9STRA</name>
<evidence type="ECO:0000313" key="3">
    <source>
        <dbReference type="Proteomes" id="UP000709295"/>
    </source>
</evidence>
<protein>
    <submittedName>
        <fullName evidence="2">Uncharacterized protein</fullName>
    </submittedName>
</protein>
<gene>
    <name evidence="2" type="ORF">JG688_00002106</name>
</gene>
<dbReference type="AlphaFoldDB" id="A0A8J5J606"/>
<keyword evidence="3" id="KW-1185">Reference proteome</keyword>
<dbReference type="Proteomes" id="UP000709295">
    <property type="component" value="Unassembled WGS sequence"/>
</dbReference>
<evidence type="ECO:0000256" key="1">
    <source>
        <dbReference type="SAM" id="MobiDB-lite"/>
    </source>
</evidence>
<reference evidence="2" key="1">
    <citation type="submission" date="2021-01" db="EMBL/GenBank/DDBJ databases">
        <title>Phytophthora aleatoria, a newly-described species from Pinus radiata is distinct from Phytophthora cactorum isolates based on comparative genomics.</title>
        <authorList>
            <person name="Mcdougal R."/>
            <person name="Panda P."/>
            <person name="Williams N."/>
            <person name="Studholme D.J."/>
        </authorList>
    </citation>
    <scope>NUCLEOTIDE SEQUENCE</scope>
    <source>
        <strain evidence="2">NZFS 4037</strain>
    </source>
</reference>
<feature type="region of interest" description="Disordered" evidence="1">
    <location>
        <begin position="9"/>
        <end position="30"/>
    </location>
</feature>
<accession>A0A8J5J606</accession>